<keyword evidence="2" id="KW-1133">Transmembrane helix</keyword>
<evidence type="ECO:0000256" key="1">
    <source>
        <dbReference type="SAM" id="Coils"/>
    </source>
</evidence>
<sequence length="517" mass="56673">MAALLSRHDALSALDRSILGPLESLEARQKDTEAALTVKYNVTNLLTESGAVCDGASAASADDLLLLNVRGTHVSVRRKHLTSIEGSLLALLFGGQWDGRLVRDEDSRVFIDMDGEAFKAIHRAILDAETLRRAGKAVAVGHLLDDAARGSSDDFWIRLMTAHIDKGPAESKEAFVEPQLSATGIPAELGELVKTVDAFVKAYAAENAQLQGQLEAAKIQYEWLEREIKAVTPFLKPLGGDDAVRSVEVCGQTVTTTKWTLNQMGDITLRHRLDLWSRTRAVEVVQPDHIGRMVDHYRRKRLGAPTEDIDAPLKMTRTIEQAAFDVNAAMYGIVKTDIGATTQAPAHTSVGGVPPSVSPWGWLKGRWWLVALVCVGILVVMMGAAVDTNSGAAVCRQAVSQPAAVGQGPADVFVRLPSGVFYRVVRPGRGPKPTRDQSVKYDHIMWYDDFDGQDKSGEGRGREYLVSNCPEWAQEMITDMPVGELRWVSVPAGMSVTGQEKYIEYRLYVEFRLLIIL</sequence>
<dbReference type="InterPro" id="IPR011333">
    <property type="entry name" value="SKP1/BTB/POZ_sf"/>
</dbReference>
<accession>A0A0G4GPN0</accession>
<dbReference type="Proteomes" id="UP000041254">
    <property type="component" value="Unassembled WGS sequence"/>
</dbReference>
<evidence type="ECO:0000313" key="3">
    <source>
        <dbReference type="EMBL" id="CEM32303.1"/>
    </source>
</evidence>
<gene>
    <name evidence="3" type="ORF">Vbra_1005</name>
</gene>
<dbReference type="OrthoDB" id="431168at2759"/>
<organism evidence="3 4">
    <name type="scientific">Vitrella brassicaformis (strain CCMP3155)</name>
    <dbReference type="NCBI Taxonomy" id="1169540"/>
    <lineage>
        <taxon>Eukaryota</taxon>
        <taxon>Sar</taxon>
        <taxon>Alveolata</taxon>
        <taxon>Colpodellida</taxon>
        <taxon>Vitrellaceae</taxon>
        <taxon>Vitrella</taxon>
    </lineage>
</organism>
<dbReference type="AlphaFoldDB" id="A0A0G4GPN0"/>
<protein>
    <recommendedName>
        <fullName evidence="5">Potassium channel tetramerisation-type BTB domain-containing protein</fullName>
    </recommendedName>
</protein>
<dbReference type="SUPFAM" id="SSF54534">
    <property type="entry name" value="FKBP-like"/>
    <property type="match status" value="1"/>
</dbReference>
<keyword evidence="2" id="KW-0812">Transmembrane</keyword>
<keyword evidence="4" id="KW-1185">Reference proteome</keyword>
<dbReference type="Gene3D" id="3.10.50.40">
    <property type="match status" value="1"/>
</dbReference>
<proteinExistence type="predicted"/>
<dbReference type="InParanoid" id="A0A0G4GPN0"/>
<feature type="transmembrane region" description="Helical" evidence="2">
    <location>
        <begin position="367"/>
        <end position="386"/>
    </location>
</feature>
<reference evidence="3 4" key="1">
    <citation type="submission" date="2014-11" db="EMBL/GenBank/DDBJ databases">
        <authorList>
            <person name="Zhu J."/>
            <person name="Qi W."/>
            <person name="Song R."/>
        </authorList>
    </citation>
    <scope>NUCLEOTIDE SEQUENCE [LARGE SCALE GENOMIC DNA]</scope>
</reference>
<dbReference type="GO" id="GO:0003755">
    <property type="term" value="F:peptidyl-prolyl cis-trans isomerase activity"/>
    <property type="evidence" value="ECO:0007669"/>
    <property type="project" value="InterPro"/>
</dbReference>
<name>A0A0G4GPN0_VITBC</name>
<evidence type="ECO:0000313" key="4">
    <source>
        <dbReference type="Proteomes" id="UP000041254"/>
    </source>
</evidence>
<keyword evidence="2" id="KW-0472">Membrane</keyword>
<evidence type="ECO:0000256" key="2">
    <source>
        <dbReference type="SAM" id="Phobius"/>
    </source>
</evidence>
<dbReference type="SUPFAM" id="SSF54695">
    <property type="entry name" value="POZ domain"/>
    <property type="match status" value="1"/>
</dbReference>
<dbReference type="VEuPathDB" id="CryptoDB:Vbra_1005"/>
<dbReference type="Gene3D" id="3.30.710.10">
    <property type="entry name" value="Potassium Channel Kv1.1, Chain A"/>
    <property type="match status" value="1"/>
</dbReference>
<evidence type="ECO:0008006" key="5">
    <source>
        <dbReference type="Google" id="ProtNLM"/>
    </source>
</evidence>
<keyword evidence="1" id="KW-0175">Coiled coil</keyword>
<dbReference type="InterPro" id="IPR046357">
    <property type="entry name" value="PPIase_dom_sf"/>
</dbReference>
<dbReference type="EMBL" id="CDMY01000748">
    <property type="protein sequence ID" value="CEM32303.1"/>
    <property type="molecule type" value="Genomic_DNA"/>
</dbReference>
<feature type="coiled-coil region" evidence="1">
    <location>
        <begin position="200"/>
        <end position="227"/>
    </location>
</feature>
<dbReference type="PhylomeDB" id="A0A0G4GPN0"/>